<dbReference type="EMBL" id="FPAJ01000001">
    <property type="protein sequence ID" value="SFS37465.1"/>
    <property type="molecule type" value="Genomic_DNA"/>
</dbReference>
<proteinExistence type="predicted"/>
<evidence type="ECO:0000313" key="2">
    <source>
        <dbReference type="Proteomes" id="UP000199239"/>
    </source>
</evidence>
<dbReference type="OrthoDB" id="656942at2"/>
<dbReference type="InterPro" id="IPR036280">
    <property type="entry name" value="Multihaem_cyt_sf"/>
</dbReference>
<dbReference type="Proteomes" id="UP000199239">
    <property type="component" value="Unassembled WGS sequence"/>
</dbReference>
<reference evidence="2" key="1">
    <citation type="submission" date="2016-10" db="EMBL/GenBank/DDBJ databases">
        <authorList>
            <person name="Varghese N."/>
            <person name="Submissions S."/>
        </authorList>
    </citation>
    <scope>NUCLEOTIDE SEQUENCE [LARGE SCALE GENOMIC DNA]</scope>
    <source>
        <strain evidence="2">DSM 23422</strain>
    </source>
</reference>
<dbReference type="STRING" id="394264.SAMN04488040_0083"/>
<accession>A0A1I6PBF4</accession>
<evidence type="ECO:0000313" key="1">
    <source>
        <dbReference type="EMBL" id="SFS37465.1"/>
    </source>
</evidence>
<name>A0A1I6PBF4_9RHOB</name>
<keyword evidence="2" id="KW-1185">Reference proteome</keyword>
<evidence type="ECO:0008006" key="3">
    <source>
        <dbReference type="Google" id="ProtNLM"/>
    </source>
</evidence>
<dbReference type="RefSeq" id="WP_093914402.1">
    <property type="nucleotide sequence ID" value="NZ_FPAJ01000001.1"/>
</dbReference>
<gene>
    <name evidence="1" type="ORF">SAMN04488040_0083</name>
</gene>
<dbReference type="SUPFAM" id="SSF48695">
    <property type="entry name" value="Multiheme cytochromes"/>
    <property type="match status" value="1"/>
</dbReference>
<sequence>MRGIVLAVLIAGPVTAQDTPTKAQGLAAWDDMYSVTSHPRCTNCHVGKGGIPMWNGLTYGADAVHGMHVQAGDSRVGAETMPCRTCHIGVASANATPHAPPMIDDAWRLPPAELAWLGESSQDICVQLRDPETNDGFDMEELATHLEASAFVAWGFAPGAGRSTPPIGLDKMIAALNLWASAGTPCANDP</sequence>
<protein>
    <recommendedName>
        <fullName evidence="3">Cytochrome c domain-containing protein</fullName>
    </recommendedName>
</protein>
<organism evidence="1 2">
    <name type="scientific">Sulfitobacter marinus</name>
    <dbReference type="NCBI Taxonomy" id="394264"/>
    <lineage>
        <taxon>Bacteria</taxon>
        <taxon>Pseudomonadati</taxon>
        <taxon>Pseudomonadota</taxon>
        <taxon>Alphaproteobacteria</taxon>
        <taxon>Rhodobacterales</taxon>
        <taxon>Roseobacteraceae</taxon>
        <taxon>Sulfitobacter</taxon>
    </lineage>
</organism>
<dbReference type="AlphaFoldDB" id="A0A1I6PBF4"/>